<comment type="caution">
    <text evidence="2">The sequence shown here is derived from an EMBL/GenBank/DDBJ whole genome shotgun (WGS) entry which is preliminary data.</text>
</comment>
<evidence type="ECO:0000256" key="1">
    <source>
        <dbReference type="SAM" id="MobiDB-lite"/>
    </source>
</evidence>
<feature type="region of interest" description="Disordered" evidence="1">
    <location>
        <begin position="23"/>
        <end position="45"/>
    </location>
</feature>
<name>A0A2P5DRM3_PARAD</name>
<keyword evidence="3" id="KW-1185">Reference proteome</keyword>
<feature type="non-terminal residue" evidence="2">
    <location>
        <position position="1"/>
    </location>
</feature>
<sequence>AKKGLGDTNVREATEFIPPMEVIEPSLSPSNHQKPYKKDTRRWTTKKKRYGDHQFEPRLKGMLGSSCLKLF</sequence>
<accession>A0A2P5DRM3</accession>
<evidence type="ECO:0000313" key="2">
    <source>
        <dbReference type="EMBL" id="PON75947.1"/>
    </source>
</evidence>
<proteinExistence type="predicted"/>
<protein>
    <submittedName>
        <fullName evidence="2">Uncharacterized protein</fullName>
    </submittedName>
</protein>
<reference evidence="3" key="1">
    <citation type="submission" date="2016-06" db="EMBL/GenBank/DDBJ databases">
        <title>Parallel loss of symbiosis genes in relatives of nitrogen-fixing non-legume Parasponia.</title>
        <authorList>
            <person name="Van Velzen R."/>
            <person name="Holmer R."/>
            <person name="Bu F."/>
            <person name="Rutten L."/>
            <person name="Van Zeijl A."/>
            <person name="Liu W."/>
            <person name="Santuari L."/>
            <person name="Cao Q."/>
            <person name="Sharma T."/>
            <person name="Shen D."/>
            <person name="Roswanjaya Y."/>
            <person name="Wardhani T."/>
            <person name="Kalhor M.S."/>
            <person name="Jansen J."/>
            <person name="Van den Hoogen J."/>
            <person name="Gungor B."/>
            <person name="Hartog M."/>
            <person name="Hontelez J."/>
            <person name="Verver J."/>
            <person name="Yang W.-C."/>
            <person name="Schijlen E."/>
            <person name="Repin R."/>
            <person name="Schilthuizen M."/>
            <person name="Schranz E."/>
            <person name="Heidstra R."/>
            <person name="Miyata K."/>
            <person name="Fedorova E."/>
            <person name="Kohlen W."/>
            <person name="Bisseling T."/>
            <person name="Smit S."/>
            <person name="Geurts R."/>
        </authorList>
    </citation>
    <scope>NUCLEOTIDE SEQUENCE [LARGE SCALE GENOMIC DNA]</scope>
    <source>
        <strain evidence="3">cv. WU1-14</strain>
    </source>
</reference>
<dbReference type="Proteomes" id="UP000237105">
    <property type="component" value="Unassembled WGS sequence"/>
</dbReference>
<dbReference type="EMBL" id="JXTB01000021">
    <property type="protein sequence ID" value="PON75947.1"/>
    <property type="molecule type" value="Genomic_DNA"/>
</dbReference>
<organism evidence="2 3">
    <name type="scientific">Parasponia andersonii</name>
    <name type="common">Sponia andersonii</name>
    <dbReference type="NCBI Taxonomy" id="3476"/>
    <lineage>
        <taxon>Eukaryota</taxon>
        <taxon>Viridiplantae</taxon>
        <taxon>Streptophyta</taxon>
        <taxon>Embryophyta</taxon>
        <taxon>Tracheophyta</taxon>
        <taxon>Spermatophyta</taxon>
        <taxon>Magnoliopsida</taxon>
        <taxon>eudicotyledons</taxon>
        <taxon>Gunneridae</taxon>
        <taxon>Pentapetalae</taxon>
        <taxon>rosids</taxon>
        <taxon>fabids</taxon>
        <taxon>Rosales</taxon>
        <taxon>Cannabaceae</taxon>
        <taxon>Parasponia</taxon>
    </lineage>
</organism>
<evidence type="ECO:0000313" key="3">
    <source>
        <dbReference type="Proteomes" id="UP000237105"/>
    </source>
</evidence>
<gene>
    <name evidence="2" type="ORF">PanWU01x14_038980</name>
</gene>
<dbReference type="OrthoDB" id="10406430at2759"/>
<dbReference type="AlphaFoldDB" id="A0A2P5DRM3"/>